<evidence type="ECO:0000313" key="3">
    <source>
        <dbReference type="EMBL" id="CAH1795858.1"/>
    </source>
</evidence>
<dbReference type="InterPro" id="IPR003599">
    <property type="entry name" value="Ig_sub"/>
</dbReference>
<dbReference type="CDD" id="cd00096">
    <property type="entry name" value="Ig"/>
    <property type="match status" value="1"/>
</dbReference>
<evidence type="ECO:0000313" key="4">
    <source>
        <dbReference type="Proteomes" id="UP000749559"/>
    </source>
</evidence>
<dbReference type="Pfam" id="PF13927">
    <property type="entry name" value="Ig_3"/>
    <property type="match status" value="1"/>
</dbReference>
<evidence type="ECO:0000256" key="1">
    <source>
        <dbReference type="SAM" id="MobiDB-lite"/>
    </source>
</evidence>
<protein>
    <recommendedName>
        <fullName evidence="2">Ig-like domain-containing protein</fullName>
    </recommendedName>
</protein>
<dbReference type="SUPFAM" id="SSF48726">
    <property type="entry name" value="Immunoglobulin"/>
    <property type="match status" value="2"/>
</dbReference>
<feature type="compositionally biased region" description="Basic residues" evidence="1">
    <location>
        <begin position="164"/>
        <end position="177"/>
    </location>
</feature>
<accession>A0A8S4PW99</accession>
<dbReference type="EMBL" id="CAIIXF020000010">
    <property type="protein sequence ID" value="CAH1795858.1"/>
    <property type="molecule type" value="Genomic_DNA"/>
</dbReference>
<feature type="domain" description="Ig-like" evidence="2">
    <location>
        <begin position="184"/>
        <end position="292"/>
    </location>
</feature>
<dbReference type="OrthoDB" id="8049355at2759"/>
<sequence length="351" mass="39319">MNFNSDMLHWVLCILTTYLSVISYSQSAYALKRKAPPSPRFRNSTSTNVTVSPGKTTILRCGIDNLGSRTVIWRRSSDDHPLTIGLFTFVGDTRIKAKANKRTNEWSLIIEDTRLSDDDIYECQVSTTPKIGRNVRLNVRENYKDGAQGTENTGARLNNENEHTRKHKNRKKNKHGTKTTTKAPRVQSNNVITIATSNEYVVIGGPVFIECNATGRHNYATGAPEPPPAITWYKDGDPIDSNAETGVLITKKNDMKTNKLISTLSIRKSKKQDTGTYICRSDTEKKDTDSVTIYVINEANDNVKRSGTSVQHVRSASQKTASAAKNAKYISLVILSLTMSMVYRTHLLNWW</sequence>
<dbReference type="PANTHER" id="PTHR23279:SF36">
    <property type="entry name" value="DEFECTIVE PROBOSCIS EXTENSION RESPONSE 9, ISOFORM A"/>
    <property type="match status" value="1"/>
</dbReference>
<feature type="domain" description="Ig-like" evidence="2">
    <location>
        <begin position="39"/>
        <end position="138"/>
    </location>
</feature>
<dbReference type="PANTHER" id="PTHR23279">
    <property type="entry name" value="DEFECTIVE PROBOSCIS EXTENSION RESPONSE DPR -RELATED"/>
    <property type="match status" value="1"/>
</dbReference>
<dbReference type="InterPro" id="IPR036179">
    <property type="entry name" value="Ig-like_dom_sf"/>
</dbReference>
<dbReference type="PROSITE" id="PS50835">
    <property type="entry name" value="IG_LIKE"/>
    <property type="match status" value="2"/>
</dbReference>
<reference evidence="3" key="1">
    <citation type="submission" date="2022-03" db="EMBL/GenBank/DDBJ databases">
        <authorList>
            <person name="Martin C."/>
        </authorList>
    </citation>
    <scope>NUCLEOTIDE SEQUENCE</scope>
</reference>
<dbReference type="AlphaFoldDB" id="A0A8S4PW99"/>
<dbReference type="Pfam" id="PF07686">
    <property type="entry name" value="V-set"/>
    <property type="match status" value="1"/>
</dbReference>
<organism evidence="3 4">
    <name type="scientific">Owenia fusiformis</name>
    <name type="common">Polychaete worm</name>
    <dbReference type="NCBI Taxonomy" id="6347"/>
    <lineage>
        <taxon>Eukaryota</taxon>
        <taxon>Metazoa</taxon>
        <taxon>Spiralia</taxon>
        <taxon>Lophotrochozoa</taxon>
        <taxon>Annelida</taxon>
        <taxon>Polychaeta</taxon>
        <taxon>Sedentaria</taxon>
        <taxon>Canalipalpata</taxon>
        <taxon>Sabellida</taxon>
        <taxon>Oweniida</taxon>
        <taxon>Oweniidae</taxon>
        <taxon>Owenia</taxon>
    </lineage>
</organism>
<dbReference type="Gene3D" id="2.60.40.10">
    <property type="entry name" value="Immunoglobulins"/>
    <property type="match status" value="2"/>
</dbReference>
<dbReference type="GO" id="GO:0032589">
    <property type="term" value="C:neuron projection membrane"/>
    <property type="evidence" value="ECO:0007669"/>
    <property type="project" value="TreeGrafter"/>
</dbReference>
<name>A0A8S4PW99_OWEFU</name>
<dbReference type="SMART" id="SM00409">
    <property type="entry name" value="IG"/>
    <property type="match status" value="2"/>
</dbReference>
<dbReference type="InterPro" id="IPR037448">
    <property type="entry name" value="Zig-8"/>
</dbReference>
<dbReference type="GO" id="GO:0050808">
    <property type="term" value="P:synapse organization"/>
    <property type="evidence" value="ECO:0007669"/>
    <property type="project" value="TreeGrafter"/>
</dbReference>
<dbReference type="Proteomes" id="UP000749559">
    <property type="component" value="Unassembled WGS sequence"/>
</dbReference>
<dbReference type="SMART" id="SM00408">
    <property type="entry name" value="IGc2"/>
    <property type="match status" value="2"/>
</dbReference>
<dbReference type="InterPro" id="IPR013106">
    <property type="entry name" value="Ig_V-set"/>
</dbReference>
<keyword evidence="4" id="KW-1185">Reference proteome</keyword>
<feature type="region of interest" description="Disordered" evidence="1">
    <location>
        <begin position="143"/>
        <end position="182"/>
    </location>
</feature>
<dbReference type="InterPro" id="IPR007110">
    <property type="entry name" value="Ig-like_dom"/>
</dbReference>
<dbReference type="InterPro" id="IPR003598">
    <property type="entry name" value="Ig_sub2"/>
</dbReference>
<feature type="compositionally biased region" description="Polar residues" evidence="1">
    <location>
        <begin position="149"/>
        <end position="158"/>
    </location>
</feature>
<comment type="caution">
    <text evidence="3">The sequence shown here is derived from an EMBL/GenBank/DDBJ whole genome shotgun (WGS) entry which is preliminary data.</text>
</comment>
<evidence type="ECO:0000259" key="2">
    <source>
        <dbReference type="PROSITE" id="PS50835"/>
    </source>
</evidence>
<gene>
    <name evidence="3" type="ORF">OFUS_LOCUS20336</name>
</gene>
<proteinExistence type="predicted"/>
<dbReference type="InterPro" id="IPR013783">
    <property type="entry name" value="Ig-like_fold"/>
</dbReference>